<evidence type="ECO:0000313" key="2">
    <source>
        <dbReference type="EMBL" id="MBC1173370.1"/>
    </source>
</evidence>
<keyword evidence="1" id="KW-0732">Signal</keyword>
<dbReference type="GO" id="GO:0005737">
    <property type="term" value="C:cytoplasm"/>
    <property type="evidence" value="ECO:0007669"/>
    <property type="project" value="TreeGrafter"/>
</dbReference>
<dbReference type="InterPro" id="IPR048413">
    <property type="entry name" value="Htt_C-HEAT_rpt"/>
</dbReference>
<dbReference type="EMBL" id="GITU01004667">
    <property type="protein sequence ID" value="MBC1173370.1"/>
    <property type="molecule type" value="Transcribed_RNA"/>
</dbReference>
<reference evidence="2" key="1">
    <citation type="journal article" date="2020" name="BMC">
        <title>Leishmania infection induces a limited differential gene expression in the sand fly midgut.</title>
        <authorList>
            <person name="Coutinho-Abreu I.V."/>
            <person name="Serafim T.D."/>
            <person name="Meneses C."/>
            <person name="Kamhawi S."/>
            <person name="Oliveira F."/>
            <person name="Valenzuela J.G."/>
        </authorList>
    </citation>
    <scope>NUCLEOTIDE SEQUENCE</scope>
    <source>
        <strain evidence="2">Jacobina</strain>
        <tissue evidence="2">Midgut</tissue>
    </source>
</reference>
<dbReference type="VEuPathDB" id="VectorBase:LLONM1_003052"/>
<proteinExistence type="predicted"/>
<feature type="chain" id="PRO_5028855505" evidence="1">
    <location>
        <begin position="20"/>
        <end position="1081"/>
    </location>
</feature>
<feature type="signal peptide" evidence="1">
    <location>
        <begin position="1"/>
        <end position="19"/>
    </location>
</feature>
<dbReference type="PANTHER" id="PTHR10170">
    <property type="entry name" value="HUNTINGTON DISEASE PROTEIN"/>
    <property type="match status" value="1"/>
</dbReference>
<protein>
    <submittedName>
        <fullName evidence="2">Putative secreted protein</fullName>
    </submittedName>
</protein>
<dbReference type="AlphaFoldDB" id="A0A7G3ALD0"/>
<sequence length="1081" mass="122877">MVLCLRMLLMQFLAHSSKSVQQRALAIATDKVNTLRGMPTTEMDHNLPLNELTAIIDECNRENLPNRFPTLFSAILNLHRGIGGHQAIPEIDVKGEDMVRGIVDEQWYSQQVLYHMGAERKKAGLVARLLMDIKSEMRLSSLMTSPEFSSHFLTACLRVAFDGMRRAFQMDCVQHSPHMMYLKVPPLLKFTQRRLETDLGKLNDDFGGDEMAHDQRFRVCLEAATCFIENVAETERICLVHIDGRQVEKYIGENLLRPQFSGVLLSFAARSVLGTLAGMRQQSGLLSPQVDHGGVEKCLYYIKVALHQPQIWSEFDSIDKRHEELRAIVELIRECLMDILSATNFVRHHRDPDIFSTAAGDEEQSGVRKMYMDAIFVARFIEEEKDIVNCCMMGEQGKVINTLRVLSEIATAILRVSVLYPIAITPFILLHDMGPLTVEYPPKRCPIPSIPIEQLNDSELLPKFISRLNLIGFSTRQQFEEIFMSLLVLLNSDVNPEIIDAQEEYFIKTMCLGAISELLVTCKMFPRIGFRQGEFHHSPRLARVKVDNIGVKKLHKILSLIPGPNVFYQSNLERDLSCDRTIGTHSFAPNQFSMNFIWQIVEENVVEMDTTLKSVNYFVEQCGIDFRSTVQLIYDVFAQLMDQHCTQTMVNIAKLSDICENRDQCKWIRDTMQQLQERVPLENTVAHQYIIYLLCKSHAILVPTLSDLTQLCSIIPTYLRSTHVFVRNATLNGLLCLLESAINTNTSIGALSEEIILLRNIAISYINKNGVTDESAYSYSDTHTKLVWTLTFYLIEKTSKFVPDCTLLSNIIISVNNILKRTTNILQYLCIIHGMQRLVITNSVEKVYREKMEKLSLDLIKCDNEEFSIPALKLLISCMYIGSASQLENTEHSNGIVQDEPEVIVQSTEKIDVLFLKIKSSTPEAANIIGDVLCQITRDLLPPNEILTKVIKELLSLTQPHGEVVAKIVFQVFRSAIDSAYLALLQDWLICSLPNFVTLPPAKAVSCLNVIFVSASLNLNLIKIFPEILETFGTLGRREQYVFHEAARDFYGKLSEGQKEKFRSVFLKHESSFYANMLKNL</sequence>
<name>A0A7G3ALD0_LUTLO</name>
<organism evidence="2">
    <name type="scientific">Lutzomyia longipalpis</name>
    <name type="common">Sand fly</name>
    <dbReference type="NCBI Taxonomy" id="7200"/>
    <lineage>
        <taxon>Eukaryota</taxon>
        <taxon>Metazoa</taxon>
        <taxon>Ecdysozoa</taxon>
        <taxon>Arthropoda</taxon>
        <taxon>Hexapoda</taxon>
        <taxon>Insecta</taxon>
        <taxon>Pterygota</taxon>
        <taxon>Neoptera</taxon>
        <taxon>Endopterygota</taxon>
        <taxon>Diptera</taxon>
        <taxon>Nematocera</taxon>
        <taxon>Psychodoidea</taxon>
        <taxon>Psychodidae</taxon>
        <taxon>Lutzomyia</taxon>
        <taxon>Lutzomyia</taxon>
    </lineage>
</organism>
<dbReference type="Pfam" id="PF20927">
    <property type="entry name" value="Htt_C-HEAT"/>
    <property type="match status" value="1"/>
</dbReference>
<evidence type="ECO:0000256" key="1">
    <source>
        <dbReference type="SAM" id="SignalP"/>
    </source>
</evidence>
<accession>A0A7G3ALD0</accession>
<dbReference type="InterPro" id="IPR028426">
    <property type="entry name" value="Huntingtin_fam"/>
</dbReference>
<dbReference type="PANTHER" id="PTHR10170:SF10">
    <property type="entry name" value="HUNTINGTIN"/>
    <property type="match status" value="1"/>
</dbReference>